<accession>V2XBA8</accession>
<dbReference type="SUPFAM" id="SSF56784">
    <property type="entry name" value="HAD-like"/>
    <property type="match status" value="1"/>
</dbReference>
<comment type="caution">
    <text evidence="1">The sequence shown here is derived from an EMBL/GenBank/DDBJ whole genome shotgun (WGS) entry which is preliminary data.</text>
</comment>
<dbReference type="Pfam" id="PF13242">
    <property type="entry name" value="Hydrolase_like"/>
    <property type="match status" value="1"/>
</dbReference>
<dbReference type="InterPro" id="IPR006353">
    <property type="entry name" value="HAD-SF_hydro_IIA_CECR5"/>
</dbReference>
<dbReference type="PANTHER" id="PTHR14269:SF4">
    <property type="entry name" value="CAT EYE SYNDROME CRITICAL REGION PROTEIN 5"/>
    <property type="match status" value="1"/>
</dbReference>
<dbReference type="EMBL" id="AWSO01000388">
    <property type="protein sequence ID" value="ESK91012.1"/>
    <property type="molecule type" value="Genomic_DNA"/>
</dbReference>
<dbReference type="Pfam" id="PF13344">
    <property type="entry name" value="Hydrolase_6"/>
    <property type="match status" value="1"/>
</dbReference>
<dbReference type="GO" id="GO:0046474">
    <property type="term" value="P:glycerophospholipid biosynthetic process"/>
    <property type="evidence" value="ECO:0007669"/>
    <property type="project" value="TreeGrafter"/>
</dbReference>
<dbReference type="STRING" id="1381753.V2XBA8"/>
<dbReference type="InterPro" id="IPR006357">
    <property type="entry name" value="HAD-SF_hydro_IIA"/>
</dbReference>
<dbReference type="HOGENOM" id="CLU_030880_3_1_1"/>
<dbReference type="InterPro" id="IPR036412">
    <property type="entry name" value="HAD-like_sf"/>
</dbReference>
<dbReference type="GO" id="GO:0005739">
    <property type="term" value="C:mitochondrion"/>
    <property type="evidence" value="ECO:0007669"/>
    <property type="project" value="TreeGrafter"/>
</dbReference>
<evidence type="ECO:0000313" key="2">
    <source>
        <dbReference type="Proteomes" id="UP000017559"/>
    </source>
</evidence>
<proteinExistence type="predicted"/>
<dbReference type="PANTHER" id="PTHR14269">
    <property type="entry name" value="CDP-DIACYLGLYCEROL--GLYCEROL-3-PHOSPHATE 3-PHOSPHATIDYLTRANSFERASE-RELATED"/>
    <property type="match status" value="1"/>
</dbReference>
<reference evidence="1 2" key="1">
    <citation type="journal article" date="2014" name="BMC Genomics">
        <title>Genome and secretome analysis of the hemibiotrophic fungal pathogen, Moniliophthora roreri, which causes frosty pod rot disease of cacao: mechanisms of the biotrophic and necrotrophic phases.</title>
        <authorList>
            <person name="Meinhardt L.W."/>
            <person name="Costa G.G.L."/>
            <person name="Thomazella D.P.T."/>
            <person name="Teixeira P.J.P.L."/>
            <person name="Carazzolle M.F."/>
            <person name="Schuster S.C."/>
            <person name="Carlson J.E."/>
            <person name="Guiltinan M.J."/>
            <person name="Mieczkowski P."/>
            <person name="Farmer A."/>
            <person name="Ramaraj T."/>
            <person name="Crozier J."/>
            <person name="Davis R.E."/>
            <person name="Shao J."/>
            <person name="Melnick R.L."/>
            <person name="Pereira G.A.G."/>
            <person name="Bailey B.A."/>
        </authorList>
    </citation>
    <scope>NUCLEOTIDE SEQUENCE [LARGE SCALE GENOMIC DNA]</scope>
    <source>
        <strain evidence="1 2">MCA 2997</strain>
    </source>
</reference>
<dbReference type="NCBIfam" id="TIGR01456">
    <property type="entry name" value="CECR5"/>
    <property type="match status" value="1"/>
</dbReference>
<evidence type="ECO:0000313" key="1">
    <source>
        <dbReference type="EMBL" id="ESK91012.1"/>
    </source>
</evidence>
<dbReference type="Gene3D" id="3.40.50.1000">
    <property type="entry name" value="HAD superfamily/HAD-like"/>
    <property type="match status" value="2"/>
</dbReference>
<keyword evidence="2" id="KW-1185">Reference proteome</keyword>
<protein>
    <submittedName>
        <fullName evidence="1">Phosphatidyl synthase</fullName>
    </submittedName>
</protein>
<gene>
    <name evidence="1" type="ORF">Moror_16317</name>
</gene>
<dbReference type="Proteomes" id="UP000017559">
    <property type="component" value="Unassembled WGS sequence"/>
</dbReference>
<name>V2XBA8_MONRO</name>
<dbReference type="AlphaFoldDB" id="V2XBA8"/>
<dbReference type="KEGG" id="mrr:Moror_16317"/>
<organism evidence="1 2">
    <name type="scientific">Moniliophthora roreri (strain MCA 2997)</name>
    <name type="common">Cocoa frosty pod rot fungus</name>
    <name type="synonym">Crinipellis roreri</name>
    <dbReference type="NCBI Taxonomy" id="1381753"/>
    <lineage>
        <taxon>Eukaryota</taxon>
        <taxon>Fungi</taxon>
        <taxon>Dikarya</taxon>
        <taxon>Basidiomycota</taxon>
        <taxon>Agaricomycotina</taxon>
        <taxon>Agaricomycetes</taxon>
        <taxon>Agaricomycetidae</taxon>
        <taxon>Agaricales</taxon>
        <taxon>Marasmiineae</taxon>
        <taxon>Marasmiaceae</taxon>
        <taxon>Moniliophthora</taxon>
    </lineage>
</organism>
<dbReference type="InterPro" id="IPR050324">
    <property type="entry name" value="CDP-alcohol_PTase-I"/>
</dbReference>
<dbReference type="NCBIfam" id="TIGR01460">
    <property type="entry name" value="HAD-SF-IIA"/>
    <property type="match status" value="1"/>
</dbReference>
<dbReference type="InterPro" id="IPR023214">
    <property type="entry name" value="HAD_sf"/>
</dbReference>
<sequence length="370" mass="41091">MLRRYFSRLYFHQATRRGLQTNVLQSRGVPPLAFAFDIDGVLMAGPDPLPTAKRALQILEGDNPLKSKIPYILLTNGGGNTEQQRAEKLSRSLGVAISSDQIIQAHTILKDLVGKYGDSPVLVLGGKNDDMRFVAESYGFKKAYTTADVLLWNSSVWPFQSFDPANMKSRPSVDFSETRIDAILVFHDPRNWGTDVQIMCDVIQSDGIIGNPYIDPKSTSTQPVEVIFCNPDLLWKSDFPRPRLGQGAFRESFQAVYKAITGSTYPFVQFGKPTTPTYKYAEKVIQRIMKKLYGEYAGVPSMYMIGDNPASDITGANGAKWNSVLVHTGVYDPGLGIPPQPTPTQEAKDVEAAVKWAIERAIGRNQIEKY</sequence>
<dbReference type="OrthoDB" id="10251048at2759"/>